<evidence type="ECO:0000256" key="12">
    <source>
        <dbReference type="ARBA" id="ARBA00033413"/>
    </source>
</evidence>
<evidence type="ECO:0000259" key="13">
    <source>
        <dbReference type="Pfam" id="PF01288"/>
    </source>
</evidence>
<dbReference type="RefSeq" id="WP_106844279.1">
    <property type="nucleotide sequence ID" value="NZ_CAWNZF010000004.1"/>
</dbReference>
<comment type="function">
    <text evidence="10">Catalyzes the transfer of pyrophosphate from adenosine triphosphate (ATP) to 6-hydroxymethyl-7,8-dihydropterin, an enzymatic step in folate biosynthesis pathway.</text>
</comment>
<evidence type="ECO:0000256" key="9">
    <source>
        <dbReference type="ARBA" id="ARBA00022909"/>
    </source>
</evidence>
<reference evidence="14 15" key="1">
    <citation type="submission" date="2018-03" db="EMBL/GenBank/DDBJ databases">
        <title>Aeromonas veronii whole genome sequencing and analysis.</title>
        <authorList>
            <person name="Xie H."/>
            <person name="Liu T."/>
            <person name="Wang K."/>
        </authorList>
    </citation>
    <scope>NUCLEOTIDE SEQUENCE [LARGE SCALE GENOMIC DNA]</scope>
    <source>
        <strain evidence="14 15">XH.VA.1</strain>
    </source>
</reference>
<evidence type="ECO:0000256" key="7">
    <source>
        <dbReference type="ARBA" id="ARBA00022777"/>
    </source>
</evidence>
<dbReference type="InterPro" id="IPR000550">
    <property type="entry name" value="Hppk"/>
</dbReference>
<dbReference type="GO" id="GO:0016301">
    <property type="term" value="F:kinase activity"/>
    <property type="evidence" value="ECO:0007669"/>
    <property type="project" value="UniProtKB-KW"/>
</dbReference>
<evidence type="ECO:0000256" key="2">
    <source>
        <dbReference type="ARBA" id="ARBA00005810"/>
    </source>
</evidence>
<sequence length="191" mass="20709">MFYLCSIGSNLDPHIHVSRVLAELLANVGPLRLSSVIRTKPVGMHSSHDFLNCLLVVESPLDAARLKQYFVALEVAHGRDRSDPLCKVHDRPLDIDILASNRSGDFASTEVDSYLAELLAELYGHGEVHDPKVALQVTLPAPSGKLKPGKGLLTRQVGLEPLVLGKSSESGQRASAIYLDAGPRHITVPHQ</sequence>
<evidence type="ECO:0000256" key="8">
    <source>
        <dbReference type="ARBA" id="ARBA00022840"/>
    </source>
</evidence>
<dbReference type="PANTHER" id="PTHR43071">
    <property type="entry name" value="2-AMINO-4-HYDROXY-6-HYDROXYMETHYLDIHYDROPTERIDINE PYROPHOSPHOKINASE"/>
    <property type="match status" value="1"/>
</dbReference>
<dbReference type="Pfam" id="PF01288">
    <property type="entry name" value="HPPK"/>
    <property type="match status" value="1"/>
</dbReference>
<evidence type="ECO:0000256" key="1">
    <source>
        <dbReference type="ARBA" id="ARBA00005051"/>
    </source>
</evidence>
<feature type="domain" description="7,8-dihydro-6-hydroxymethylpterin-pyrophosphokinase" evidence="13">
    <location>
        <begin position="5"/>
        <end position="101"/>
    </location>
</feature>
<keyword evidence="7 14" id="KW-0418">Kinase</keyword>
<accession>A0A2T4N3S7</accession>
<organism evidence="14 15">
    <name type="scientific">Aeromonas veronii</name>
    <dbReference type="NCBI Taxonomy" id="654"/>
    <lineage>
        <taxon>Bacteria</taxon>
        <taxon>Pseudomonadati</taxon>
        <taxon>Pseudomonadota</taxon>
        <taxon>Gammaproteobacteria</taxon>
        <taxon>Aeromonadales</taxon>
        <taxon>Aeromonadaceae</taxon>
        <taxon>Aeromonas</taxon>
    </lineage>
</organism>
<dbReference type="GO" id="GO:0046656">
    <property type="term" value="P:folic acid biosynthetic process"/>
    <property type="evidence" value="ECO:0007669"/>
    <property type="project" value="UniProtKB-KW"/>
</dbReference>
<evidence type="ECO:0000256" key="6">
    <source>
        <dbReference type="ARBA" id="ARBA00022741"/>
    </source>
</evidence>
<keyword evidence="9" id="KW-0289">Folate biosynthesis</keyword>
<gene>
    <name evidence="14" type="ORF">DAA48_09680</name>
</gene>
<dbReference type="EMBL" id="PZKL01000022">
    <property type="protein sequence ID" value="PTH81406.1"/>
    <property type="molecule type" value="Genomic_DNA"/>
</dbReference>
<dbReference type="UniPathway" id="UPA00077">
    <property type="reaction ID" value="UER00155"/>
</dbReference>
<keyword evidence="8" id="KW-0067">ATP-binding</keyword>
<dbReference type="PANTHER" id="PTHR43071:SF1">
    <property type="entry name" value="2-AMINO-4-HYDROXY-6-HYDROXYMETHYLDIHYDROPTERIDINE PYROPHOSPHOKINASE"/>
    <property type="match status" value="1"/>
</dbReference>
<name>A0A2T4N3S7_AERVE</name>
<keyword evidence="6" id="KW-0547">Nucleotide-binding</keyword>
<dbReference type="Proteomes" id="UP000241986">
    <property type="component" value="Unassembled WGS sequence"/>
</dbReference>
<dbReference type="Gene3D" id="3.30.70.560">
    <property type="entry name" value="7,8-Dihydro-6-hydroxymethylpterin-pyrophosphokinase HPPK"/>
    <property type="match status" value="1"/>
</dbReference>
<evidence type="ECO:0000313" key="14">
    <source>
        <dbReference type="EMBL" id="PTH81406.1"/>
    </source>
</evidence>
<dbReference type="GO" id="GO:0003848">
    <property type="term" value="F:2-amino-4-hydroxy-6-hydroxymethyldihydropteridine diphosphokinase activity"/>
    <property type="evidence" value="ECO:0007669"/>
    <property type="project" value="UniProtKB-EC"/>
</dbReference>
<evidence type="ECO:0000256" key="3">
    <source>
        <dbReference type="ARBA" id="ARBA00013253"/>
    </source>
</evidence>
<dbReference type="GO" id="GO:0005524">
    <property type="term" value="F:ATP binding"/>
    <property type="evidence" value="ECO:0007669"/>
    <property type="project" value="UniProtKB-KW"/>
</dbReference>
<evidence type="ECO:0000256" key="5">
    <source>
        <dbReference type="ARBA" id="ARBA00022679"/>
    </source>
</evidence>
<comment type="similarity">
    <text evidence="2">Belongs to the HPPK family.</text>
</comment>
<evidence type="ECO:0000256" key="11">
    <source>
        <dbReference type="ARBA" id="ARBA00029766"/>
    </source>
</evidence>
<dbReference type="InterPro" id="IPR035907">
    <property type="entry name" value="Hppk_sf"/>
</dbReference>
<evidence type="ECO:0000256" key="4">
    <source>
        <dbReference type="ARBA" id="ARBA00016218"/>
    </source>
</evidence>
<keyword evidence="5" id="KW-0808">Transferase</keyword>
<dbReference type="SUPFAM" id="SSF55083">
    <property type="entry name" value="6-hydroxymethyl-7,8-dihydropterin pyrophosphokinase, HPPK"/>
    <property type="match status" value="1"/>
</dbReference>
<dbReference type="EC" id="2.7.6.3" evidence="3"/>
<dbReference type="AlphaFoldDB" id="A0A2T4N3S7"/>
<proteinExistence type="inferred from homology"/>
<comment type="pathway">
    <text evidence="1">Cofactor biosynthesis; tetrahydrofolate biosynthesis; 2-amino-4-hydroxy-6-hydroxymethyl-7,8-dihydropteridine diphosphate from 7,8-dihydroneopterin triphosphate: step 4/4.</text>
</comment>
<comment type="caution">
    <text evidence="14">The sequence shown here is derived from an EMBL/GenBank/DDBJ whole genome shotgun (WGS) entry which is preliminary data.</text>
</comment>
<dbReference type="GO" id="GO:0046654">
    <property type="term" value="P:tetrahydrofolate biosynthetic process"/>
    <property type="evidence" value="ECO:0007669"/>
    <property type="project" value="UniProtKB-UniPathway"/>
</dbReference>
<evidence type="ECO:0000313" key="15">
    <source>
        <dbReference type="Proteomes" id="UP000241986"/>
    </source>
</evidence>
<protein>
    <recommendedName>
        <fullName evidence="4">2-amino-4-hydroxy-6-hydroxymethyldihydropteridine pyrophosphokinase</fullName>
        <ecNumber evidence="3">2.7.6.3</ecNumber>
    </recommendedName>
    <alternativeName>
        <fullName evidence="11">6-hydroxymethyl-7,8-dihydropterin pyrophosphokinase</fullName>
    </alternativeName>
    <alternativeName>
        <fullName evidence="12">7,8-dihydro-6-hydroxymethylpterin-pyrophosphokinase</fullName>
    </alternativeName>
</protein>
<evidence type="ECO:0000256" key="10">
    <source>
        <dbReference type="ARBA" id="ARBA00029409"/>
    </source>
</evidence>